<dbReference type="EMBL" id="OCTN01000001">
    <property type="protein sequence ID" value="SOH92950.1"/>
    <property type="molecule type" value="Genomic_DNA"/>
</dbReference>
<dbReference type="AlphaFoldDB" id="A0A2C9CP22"/>
<gene>
    <name evidence="1" type="ORF">SAMN06273572_101801</name>
</gene>
<dbReference type="Proteomes" id="UP000220034">
    <property type="component" value="Unassembled WGS sequence"/>
</dbReference>
<evidence type="ECO:0000313" key="2">
    <source>
        <dbReference type="Proteomes" id="UP000220034"/>
    </source>
</evidence>
<protein>
    <submittedName>
        <fullName evidence="1">Uncharacterized protein</fullName>
    </submittedName>
</protein>
<accession>A0A2C9CP22</accession>
<sequence>MVWLGTAILLFLGVGHAAKAEMFLRCSLQSYCYVEPTTEPIQNCETYANDTEYFFFSTPSAPNVVSGYNGFEWSEFGKDHNIDAHFGLTEYGVSILTLPGESDYLSIAYLETMHGGAGVEHYVCEGE</sequence>
<reference evidence="2" key="1">
    <citation type="submission" date="2017-09" db="EMBL/GenBank/DDBJ databases">
        <authorList>
            <person name="Varghese N."/>
            <person name="Submissions S."/>
        </authorList>
    </citation>
    <scope>NUCLEOTIDE SEQUENCE [LARGE SCALE GENOMIC DNA]</scope>
    <source>
        <strain evidence="2">C7</strain>
    </source>
</reference>
<proteinExistence type="predicted"/>
<evidence type="ECO:0000313" key="1">
    <source>
        <dbReference type="EMBL" id="SOH92950.1"/>
    </source>
</evidence>
<keyword evidence="2" id="KW-1185">Reference proteome</keyword>
<organism evidence="1 2">
    <name type="scientific">Pontivivens marinum</name>
    <dbReference type="NCBI Taxonomy" id="1690039"/>
    <lineage>
        <taxon>Bacteria</taxon>
        <taxon>Pseudomonadati</taxon>
        <taxon>Pseudomonadota</taxon>
        <taxon>Alphaproteobacteria</taxon>
        <taxon>Rhodobacterales</taxon>
        <taxon>Paracoccaceae</taxon>
        <taxon>Pontivivens</taxon>
    </lineage>
</organism>
<name>A0A2C9CP22_9RHOB</name>